<evidence type="ECO:0000256" key="1">
    <source>
        <dbReference type="ARBA" id="ARBA00022485"/>
    </source>
</evidence>
<proteinExistence type="inferred from homology"/>
<evidence type="ECO:0000313" key="12">
    <source>
        <dbReference type="Proteomes" id="UP000033423"/>
    </source>
</evidence>
<feature type="binding site" evidence="9">
    <location>
        <position position="64"/>
    </location>
    <ligand>
        <name>[4Fe-4S] cluster</name>
        <dbReference type="ChEBI" id="CHEBI:49883"/>
        <label>2</label>
        <note>4Fe-4S-S-AdoMet</note>
    </ligand>
</feature>
<feature type="binding site" evidence="9">
    <location>
        <position position="36"/>
    </location>
    <ligand>
        <name>[4Fe-4S] cluster</name>
        <dbReference type="ChEBI" id="CHEBI:49883"/>
        <label>1</label>
    </ligand>
</feature>
<evidence type="ECO:0000256" key="3">
    <source>
        <dbReference type="ARBA" id="ARBA00022679"/>
    </source>
</evidence>
<organism evidence="11 12">
    <name type="scientific">Candidatus Magnetobacterium bavaricum</name>
    <dbReference type="NCBI Taxonomy" id="29290"/>
    <lineage>
        <taxon>Bacteria</taxon>
        <taxon>Pseudomonadati</taxon>
        <taxon>Nitrospirota</taxon>
        <taxon>Thermodesulfovibrionia</taxon>
        <taxon>Thermodesulfovibrionales</taxon>
        <taxon>Candidatus Magnetobacteriaceae</taxon>
        <taxon>Candidatus Magnetobacterium</taxon>
    </lineage>
</organism>
<dbReference type="InterPro" id="IPR006638">
    <property type="entry name" value="Elp3/MiaA/NifB-like_rSAM"/>
</dbReference>
<dbReference type="NCBIfam" id="NF009544">
    <property type="entry name" value="PRK12928.1"/>
    <property type="match status" value="1"/>
</dbReference>
<dbReference type="Proteomes" id="UP000033423">
    <property type="component" value="Unassembled WGS sequence"/>
</dbReference>
<dbReference type="FunFam" id="3.20.20.70:FF:000186">
    <property type="entry name" value="Lipoyl synthase"/>
    <property type="match status" value="1"/>
</dbReference>
<dbReference type="NCBIfam" id="TIGR00510">
    <property type="entry name" value="lipA"/>
    <property type="match status" value="1"/>
</dbReference>
<dbReference type="NCBIfam" id="NF004019">
    <property type="entry name" value="PRK05481.1"/>
    <property type="match status" value="1"/>
</dbReference>
<dbReference type="SUPFAM" id="SSF102114">
    <property type="entry name" value="Radical SAM enzymes"/>
    <property type="match status" value="1"/>
</dbReference>
<evidence type="ECO:0000256" key="8">
    <source>
        <dbReference type="ARBA" id="ARBA00047326"/>
    </source>
</evidence>
<comment type="cofactor">
    <cofactor evidence="9">
        <name>[4Fe-4S] cluster</name>
        <dbReference type="ChEBI" id="CHEBI:49883"/>
    </cofactor>
    <text evidence="9">Binds 2 [4Fe-4S] clusters per subunit. One cluster is coordinated with 3 cysteines and an exchangeable S-adenosyl-L-methionine.</text>
</comment>
<feature type="domain" description="Radical SAM core" evidence="10">
    <location>
        <begin position="43"/>
        <end position="259"/>
    </location>
</feature>
<dbReference type="PIRSF" id="PIRSF005963">
    <property type="entry name" value="Lipoyl_synth"/>
    <property type="match status" value="1"/>
</dbReference>
<dbReference type="InterPro" id="IPR058240">
    <property type="entry name" value="rSAM_sf"/>
</dbReference>
<dbReference type="PANTHER" id="PTHR10949">
    <property type="entry name" value="LIPOYL SYNTHASE"/>
    <property type="match status" value="1"/>
</dbReference>
<keyword evidence="1 9" id="KW-0004">4Fe-4S</keyword>
<feature type="binding site" evidence="9">
    <location>
        <position position="61"/>
    </location>
    <ligand>
        <name>[4Fe-4S] cluster</name>
        <dbReference type="ChEBI" id="CHEBI:49883"/>
        <label>2</label>
        <note>4Fe-4S-S-AdoMet</note>
    </ligand>
</feature>
<dbReference type="EMBL" id="LACI01002062">
    <property type="protein sequence ID" value="KJU83055.1"/>
    <property type="molecule type" value="Genomic_DNA"/>
</dbReference>
<keyword evidence="6 9" id="KW-0408">Iron</keyword>
<dbReference type="InterPro" id="IPR003698">
    <property type="entry name" value="Lipoyl_synth"/>
</dbReference>
<dbReference type="SFLD" id="SFLDS00029">
    <property type="entry name" value="Radical_SAM"/>
    <property type="match status" value="1"/>
</dbReference>
<comment type="function">
    <text evidence="9">Catalyzes the radical-mediated insertion of two sulfur atoms into the C-6 and C-8 positions of the octanoyl moiety bound to the lipoyl domains of lipoate-dependent enzymes, thereby converting the octanoylated domains into lipoylated derivatives.</text>
</comment>
<keyword evidence="2 9" id="KW-0963">Cytoplasm</keyword>
<dbReference type="SFLD" id="SFLDG01058">
    <property type="entry name" value="lipoyl_synthase_like"/>
    <property type="match status" value="1"/>
</dbReference>
<evidence type="ECO:0000256" key="4">
    <source>
        <dbReference type="ARBA" id="ARBA00022691"/>
    </source>
</evidence>
<keyword evidence="5 9" id="KW-0479">Metal-binding</keyword>
<comment type="similarity">
    <text evidence="9">Belongs to the radical SAM superfamily. Lipoyl synthase family.</text>
</comment>
<evidence type="ECO:0000256" key="9">
    <source>
        <dbReference type="HAMAP-Rule" id="MF_00206"/>
    </source>
</evidence>
<evidence type="ECO:0000256" key="6">
    <source>
        <dbReference type="ARBA" id="ARBA00023004"/>
    </source>
</evidence>
<comment type="caution">
    <text evidence="11">The sequence shown here is derived from an EMBL/GenBank/DDBJ whole genome shotgun (WGS) entry which is preliminary data.</text>
</comment>
<feature type="binding site" evidence="9">
    <location>
        <position position="57"/>
    </location>
    <ligand>
        <name>[4Fe-4S] cluster</name>
        <dbReference type="ChEBI" id="CHEBI:49883"/>
        <label>2</label>
        <note>4Fe-4S-S-AdoMet</note>
    </ligand>
</feature>
<evidence type="ECO:0000256" key="5">
    <source>
        <dbReference type="ARBA" id="ARBA00022723"/>
    </source>
</evidence>
<dbReference type="EC" id="2.8.1.8" evidence="9"/>
<keyword evidence="12" id="KW-1185">Reference proteome</keyword>
<dbReference type="GO" id="GO:0009249">
    <property type="term" value="P:protein lipoylation"/>
    <property type="evidence" value="ECO:0007669"/>
    <property type="project" value="UniProtKB-UniRule"/>
</dbReference>
<accession>A0A0F3GMA4</accession>
<dbReference type="UniPathway" id="UPA00538">
    <property type="reaction ID" value="UER00593"/>
</dbReference>
<comment type="subcellular location">
    <subcellularLocation>
        <location evidence="9">Cytoplasm</location>
    </subcellularLocation>
</comment>
<dbReference type="SMART" id="SM00729">
    <property type="entry name" value="Elp3"/>
    <property type="match status" value="1"/>
</dbReference>
<dbReference type="InterPro" id="IPR013785">
    <property type="entry name" value="Aldolase_TIM"/>
</dbReference>
<dbReference type="Gene3D" id="3.20.20.70">
    <property type="entry name" value="Aldolase class I"/>
    <property type="match status" value="1"/>
</dbReference>
<sequence length="280" mass="31142">MRHPDWLKTNPFKDTRQTKQLLRGFRVNTVCEEARCPNRSHCFSKPTATFMILGNSCTRTCGFCSVSHAHTLTPEDSEPKRVAQAAQSMGLRHVVITSVTRDDLDDGGARHFARTVLAVRACLPDATIEVLTPDFKGDTEALKTVLDAAPDVFNHNVETVPSLYPVVRPQAQYRRSLRVLEAARELCPQMKTKSGLMLGLGESIDECLDVLRDIAATGCNFMTIGQYLRPGKDNLPVVEYVHPDVFDRLKDAAMTMGFEFVASAPLVRSSYNAEEMTGHR</sequence>
<evidence type="ECO:0000313" key="11">
    <source>
        <dbReference type="EMBL" id="KJU83055.1"/>
    </source>
</evidence>
<comment type="catalytic activity">
    <reaction evidence="8 9">
        <text>[[Fe-S] cluster scaffold protein carrying a second [4Fe-4S](2+) cluster] + N(6)-octanoyl-L-lysyl-[protein] + 2 oxidized [2Fe-2S]-[ferredoxin] + 2 S-adenosyl-L-methionine + 4 H(+) = [[Fe-S] cluster scaffold protein] + N(6)-[(R)-dihydrolipoyl]-L-lysyl-[protein] + 4 Fe(3+) + 2 hydrogen sulfide + 2 5'-deoxyadenosine + 2 L-methionine + 2 reduced [2Fe-2S]-[ferredoxin]</text>
        <dbReference type="Rhea" id="RHEA:16585"/>
        <dbReference type="Rhea" id="RHEA-COMP:9928"/>
        <dbReference type="Rhea" id="RHEA-COMP:10000"/>
        <dbReference type="Rhea" id="RHEA-COMP:10001"/>
        <dbReference type="Rhea" id="RHEA-COMP:10475"/>
        <dbReference type="Rhea" id="RHEA-COMP:14568"/>
        <dbReference type="Rhea" id="RHEA-COMP:14569"/>
        <dbReference type="ChEBI" id="CHEBI:15378"/>
        <dbReference type="ChEBI" id="CHEBI:17319"/>
        <dbReference type="ChEBI" id="CHEBI:29034"/>
        <dbReference type="ChEBI" id="CHEBI:29919"/>
        <dbReference type="ChEBI" id="CHEBI:33722"/>
        <dbReference type="ChEBI" id="CHEBI:33737"/>
        <dbReference type="ChEBI" id="CHEBI:33738"/>
        <dbReference type="ChEBI" id="CHEBI:57844"/>
        <dbReference type="ChEBI" id="CHEBI:59789"/>
        <dbReference type="ChEBI" id="CHEBI:78809"/>
        <dbReference type="ChEBI" id="CHEBI:83100"/>
        <dbReference type="EC" id="2.8.1.8"/>
    </reaction>
</comment>
<dbReference type="PATRIC" id="fig|29290.4.peg.6295"/>
<evidence type="ECO:0000256" key="7">
    <source>
        <dbReference type="ARBA" id="ARBA00023014"/>
    </source>
</evidence>
<keyword evidence="7 9" id="KW-0411">Iron-sulfur</keyword>
<dbReference type="PANTHER" id="PTHR10949:SF0">
    <property type="entry name" value="LIPOYL SYNTHASE, MITOCHONDRIAL"/>
    <property type="match status" value="1"/>
</dbReference>
<dbReference type="Pfam" id="PF04055">
    <property type="entry name" value="Radical_SAM"/>
    <property type="match status" value="1"/>
</dbReference>
<feature type="binding site" evidence="9">
    <location>
        <position position="31"/>
    </location>
    <ligand>
        <name>[4Fe-4S] cluster</name>
        <dbReference type="ChEBI" id="CHEBI:49883"/>
        <label>1</label>
    </ligand>
</feature>
<evidence type="ECO:0000259" key="10">
    <source>
        <dbReference type="PROSITE" id="PS51918"/>
    </source>
</evidence>
<dbReference type="InterPro" id="IPR007197">
    <property type="entry name" value="rSAM"/>
</dbReference>
<dbReference type="GO" id="GO:0005737">
    <property type="term" value="C:cytoplasm"/>
    <property type="evidence" value="ECO:0007669"/>
    <property type="project" value="UniProtKB-SubCell"/>
</dbReference>
<feature type="binding site" evidence="9">
    <location>
        <position position="270"/>
    </location>
    <ligand>
        <name>[4Fe-4S] cluster</name>
        <dbReference type="ChEBI" id="CHEBI:49883"/>
        <label>1</label>
    </ligand>
</feature>
<evidence type="ECO:0000256" key="2">
    <source>
        <dbReference type="ARBA" id="ARBA00022490"/>
    </source>
</evidence>
<dbReference type="GO" id="GO:0051539">
    <property type="term" value="F:4 iron, 4 sulfur cluster binding"/>
    <property type="evidence" value="ECO:0007669"/>
    <property type="project" value="UniProtKB-UniRule"/>
</dbReference>
<dbReference type="GO" id="GO:0046872">
    <property type="term" value="F:metal ion binding"/>
    <property type="evidence" value="ECO:0007669"/>
    <property type="project" value="UniProtKB-KW"/>
</dbReference>
<name>A0A0F3GMA4_9BACT</name>
<comment type="pathway">
    <text evidence="9">Protein modification; protein lipoylation via endogenous pathway; protein N(6)-(lipoyl)lysine from octanoyl-[acyl-carrier-protein]: step 2/2.</text>
</comment>
<dbReference type="SFLD" id="SFLDF00271">
    <property type="entry name" value="lipoyl_synthase"/>
    <property type="match status" value="1"/>
</dbReference>
<dbReference type="GO" id="GO:0016992">
    <property type="term" value="F:lipoate synthase activity"/>
    <property type="evidence" value="ECO:0007669"/>
    <property type="project" value="UniProtKB-UniRule"/>
</dbReference>
<dbReference type="AlphaFoldDB" id="A0A0F3GMA4"/>
<protein>
    <recommendedName>
        <fullName evidence="9">Lipoyl synthase</fullName>
        <ecNumber evidence="9">2.8.1.8</ecNumber>
    </recommendedName>
    <alternativeName>
        <fullName evidence="9">Lip-syn</fullName>
        <shortName evidence="9">LS</shortName>
    </alternativeName>
    <alternativeName>
        <fullName evidence="9">Lipoate synthase</fullName>
    </alternativeName>
    <alternativeName>
        <fullName evidence="9">Lipoic acid synthase</fullName>
    </alternativeName>
    <alternativeName>
        <fullName evidence="9">Sulfur insertion protein LipA</fullName>
    </alternativeName>
</protein>
<dbReference type="PROSITE" id="PS51918">
    <property type="entry name" value="RADICAL_SAM"/>
    <property type="match status" value="1"/>
</dbReference>
<feature type="binding site" evidence="9">
    <location>
        <position position="42"/>
    </location>
    <ligand>
        <name>[4Fe-4S] cluster</name>
        <dbReference type="ChEBI" id="CHEBI:49883"/>
        <label>1</label>
    </ligand>
</feature>
<dbReference type="HAMAP" id="MF_00206">
    <property type="entry name" value="Lipoyl_synth"/>
    <property type="match status" value="1"/>
</dbReference>
<dbReference type="CDD" id="cd01335">
    <property type="entry name" value="Radical_SAM"/>
    <property type="match status" value="1"/>
</dbReference>
<keyword evidence="4 9" id="KW-0949">S-adenosyl-L-methionine</keyword>
<gene>
    <name evidence="9" type="primary">lipA</name>
    <name evidence="11" type="ORF">MBAV_004755</name>
</gene>
<reference evidence="11 12" key="1">
    <citation type="submission" date="2015-02" db="EMBL/GenBank/DDBJ databases">
        <title>Single-cell genomics of uncultivated deep-branching MTB reveals a conserved set of magnetosome genes.</title>
        <authorList>
            <person name="Kolinko S."/>
            <person name="Richter M."/>
            <person name="Glockner F.O."/>
            <person name="Brachmann A."/>
            <person name="Schuler D."/>
        </authorList>
    </citation>
    <scope>NUCLEOTIDE SEQUENCE [LARGE SCALE GENOMIC DNA]</scope>
    <source>
        <strain evidence="11">TM-1</strain>
    </source>
</reference>
<keyword evidence="3 9" id="KW-0808">Transferase</keyword>